<gene>
    <name evidence="2" type="ORF">MM415B01649_0006</name>
</gene>
<evidence type="ECO:0000313" key="2">
    <source>
        <dbReference type="EMBL" id="QJA57399.1"/>
    </source>
</evidence>
<feature type="compositionally biased region" description="Low complexity" evidence="1">
    <location>
        <begin position="1611"/>
        <end position="1624"/>
    </location>
</feature>
<evidence type="ECO:0000256" key="1">
    <source>
        <dbReference type="SAM" id="MobiDB-lite"/>
    </source>
</evidence>
<name>A0A6M3IIS8_9ZZZZ</name>
<evidence type="ECO:0008006" key="3">
    <source>
        <dbReference type="Google" id="ProtNLM"/>
    </source>
</evidence>
<protein>
    <recommendedName>
        <fullName evidence="3">Large polyvalent protein associated domain-containing protein</fullName>
    </recommendedName>
</protein>
<organism evidence="2">
    <name type="scientific">viral metagenome</name>
    <dbReference type="NCBI Taxonomy" id="1070528"/>
    <lineage>
        <taxon>unclassified sequences</taxon>
        <taxon>metagenomes</taxon>
        <taxon>organismal metagenomes</taxon>
    </lineage>
</organism>
<reference evidence="2" key="1">
    <citation type="submission" date="2020-03" db="EMBL/GenBank/DDBJ databases">
        <title>The deep terrestrial virosphere.</title>
        <authorList>
            <person name="Holmfeldt K."/>
            <person name="Nilsson E."/>
            <person name="Simone D."/>
            <person name="Lopez-Fernandez M."/>
            <person name="Wu X."/>
            <person name="de Brujin I."/>
            <person name="Lundin D."/>
            <person name="Andersson A."/>
            <person name="Bertilsson S."/>
            <person name="Dopson M."/>
        </authorList>
    </citation>
    <scope>NUCLEOTIDE SEQUENCE</scope>
    <source>
        <strain evidence="2">MM415B01649</strain>
    </source>
</reference>
<proteinExistence type="predicted"/>
<accession>A0A6M3IIS8</accession>
<feature type="region of interest" description="Disordered" evidence="1">
    <location>
        <begin position="1595"/>
        <end position="1634"/>
    </location>
</feature>
<sequence length="1649" mass="185261">MPDPLSLDLIADKVLDRAFPVDEEAATELQKKAGVTAIQKEAQQKKTLETAKAISKQVTPYQQKQAVGKPSEVVTVIKPEKLAPPVQETRIEPMSDEVFESLVLTAEKRDKKSWFRKWVTDPLGRPLKKVMEPLEMYFEKVTRPMAGAALYTSYKTIPGMQPGERKFIEDFNKNRKERGAWKGIGQTMKESSLPMPVKILLEVAVDPLTYIPFLGVLRIPGVAGRVATSISKGYVHAADWPFKAGLNAIKQTSESIQRTGFGSVGFAKAHGAAAGKREATEALTALGNKMTKKSLLEAGPEATKKMINVIRRMGTYRPKGDFNQVSLRALNAITNTTAVFTDDVEGLWLRMGGQTPGKSLLEARETLENLQVQSLTGRINTDELIDGALTTLGKNPILKENRDIVSKFFGDKANDLNALLERAEGKSLYDAIELLSDAPAKVAGKMAKDHQIWIREQQFGATMGALVNRMESSGLSAWNGTINRWIVAPFAEGYLGFSFYAVMNIMEEMGRSLLGKGASISGLSPIEFSRNMKGLEHMVPWDLWQRGKMALASKELGLVELSSKSGAYSLLGPRLKLPFRGNTYHPTDWLGRKYIHMSNIYSSGIRRAYLSNRFSNNLRLRMEEVGLGTVSNEEAILMDVLRNPPKDVFGVKTDTLQKNILNHIASGDLKFIKEMQGELVAKEIIKKEAHKVLSKFTNLPVGFRGAVAEAIERGDVEAVMTAMSGGRARFHEFASSVPEYMKVSYDSVLDAIRKTPLETTEQFLEAKGMLNVLFAQHPRLAGNIYKVAAKEAGIYKDNAKKIWETAHQSVSDFYESSEPILREMLTELRIKGGRLPELKGGFDPLAENYTRVLTEGTRARQTASKAYKDFFATTNLSETPDWHQQLYAKISGIWDEHRNISAGLMGEWAANARYLGRNLGMITQSIPTVPKNFGARLTKQELAGILGGGPNDLVRTVFEATTISGRSDFIAQMRGFADNVKILEGEHVGELAYRGITDDALGRVYDDILREIGLPEQAHTMLTQFEHEVAGLKQELEHTFLSPKASQVELDVISGWMDNVYDAAVTATKVSPIARKQALKGAREQAMKDSLEEMDRYFVKYGDPNVFDYMMKHIYPYWTYESQRWMWLPRMAMQHPGTVLMGTGRYADYTDTGYFPIGLGMEINPLRGTILGGPRRLFMPDYPELYEGKIYESADYMSRWGFYPNVLIQGGIQTLGFFQTGTPEYGGMLPTLWTSVLDSGIAMGVPGLSELRETFFSDRFRDYLKNQMLIKDFQINLSDLEQALEDPEVSDERKDELKKMLDKAEKKSAVYNIISAQTSLLRFYPKERRDYWENRAKAIEAMTGLTVKQQDELREKGFSTRDVVSLSPEQSRVLNFLEGSEWNNVLEPIRPLHIQEQMARQDSYYDAVGKLLKERYNGQMQDDYLLATGQINNALHYQNKTQRWEIYLNSVQALKRFEYSDVPTTWEEAAELLEQRGVWVAPPHPIKEIVGAYFEIPMPLKEDNTDDYEALEVLRKEFLASVPDNYRDEVVREILKNRTPMEQQEHLATQYSNFSPLMGMDEFFENNLSVMRTRQAMQTASRYGIPADIVKTTPEQAPGEAISPTTPTIAPVGTKPPTVVPVTPEAGGSREPINPEIIKSVLEAKKKLR</sequence>
<dbReference type="EMBL" id="MT141271">
    <property type="protein sequence ID" value="QJA57399.1"/>
    <property type="molecule type" value="Genomic_DNA"/>
</dbReference>